<feature type="region of interest" description="Disordered" evidence="1">
    <location>
        <begin position="1655"/>
        <end position="1718"/>
    </location>
</feature>
<name>A0A542ZD20_9ACTN</name>
<feature type="domain" description="DUF7507" evidence="3">
    <location>
        <begin position="913"/>
        <end position="1024"/>
    </location>
</feature>
<dbReference type="InterPro" id="IPR047995">
    <property type="entry name" value="Choice_anch_K"/>
</dbReference>
<feature type="region of interest" description="Disordered" evidence="1">
    <location>
        <begin position="1531"/>
        <end position="1557"/>
    </location>
</feature>
<feature type="compositionally biased region" description="Low complexity" evidence="1">
    <location>
        <begin position="884"/>
        <end position="896"/>
    </location>
</feature>
<dbReference type="InterPro" id="IPR055354">
    <property type="entry name" value="DUF7507"/>
</dbReference>
<evidence type="ECO:0000313" key="4">
    <source>
        <dbReference type="EMBL" id="TQL58150.1"/>
    </source>
</evidence>
<keyword evidence="5" id="KW-1185">Reference proteome</keyword>
<feature type="region of interest" description="Disordered" evidence="1">
    <location>
        <begin position="1274"/>
        <end position="1298"/>
    </location>
</feature>
<feature type="region of interest" description="Disordered" evidence="1">
    <location>
        <begin position="758"/>
        <end position="782"/>
    </location>
</feature>
<sequence>MTTVSSPLEAEAAPQTVQMGDVTASMTHSRNPGQLASDTCLTTASENTETGAVTAGDQMVGKGNVSYVSHGSQQGRCPETSTSELNVQSSIGFEPMAPDNAVAGETFLLGQMSHQNWVIQLKDPGNKYLYGDLNLNIEKATGGDTSDSFAWNLEETLNAREPKDEDLYELDEDGNRQYWNRVDGELILSDTQAWQGQAPATRVARDKEGNMLFYHYYQATDGYMYPNTRRTYTTPDPLTRTQTNWWDWLYVVPDQSTAVDDITQFENVRSTKIVTNEGGMPYRLVIRGFTEPAEGETCSTTPEGKSVTQTFETEEDKVSYGCLYASWEQERPVSIEKEAQKAAATEAPAEIPSFTYTQDPAGMPGWENFTGLTPTAFQPATGAPTNTQDGVDRSPQTLLVPHDGLTVTEDQRLPEGWELTDVQCVQAPGTQLADGTYEVEPVEDWADRTRYPLVLNGDGSEVSVDPATGTVNLSNIDMADSLDTLGITCRYVNRFGPAPEPGFAVSKTVSEGQADPVVVGADGAFTVSYEVTVSNTGETSGTSAAVTDEPIVPEGMTVDEVTVDGNVVTAGADGLYPVSPGVELAPGETKSFTVVVSGTADVEGVDWTTVGECDTAGAGTPGAGLFNRVAMEGDSDGPDNNDACVPPSYTPPGEPGLSLVKMINGADAEADAPVVVEPGSDMDVSFEVTNTGETSLSDVSVSDDVVAADQIQVPEQKRTVDGEMVPFDGSLEPGEVVVFTATVPAPAAGEHHVNVATAEGTPPPGDGGDVPPSVTTPPDEGHADVPALEITKFINGEDANEAPGVAVEPGSDMEITYEVVNSGLVDLTDVRVDDRITTEGDKVVEGIECPATELAAGESMTCSVTIPAPVGVGEQHTNVAKAVGDVPPGDGGDVPPVESPEDPGNAHTPPGEPGLSLVKMINGADAEADAPVVVEPGSDMDVSFEVTNTGETSLSDVSVSDDVVAADQIQVPEQKRTVDGEMVPFDGSLEPGEVVVFTATVPAPAAGEHHVNVATAEGTPPPGDGGDVPPSVTTPPDEGHADVPGLEITKFINGEDANEAPGVAVEPGSDMEITYEVVNSGLVDLTDVRVDDRITTEGDKVVEGIECPATELAAGESMTCSVTIPAPVGVGEQHTNVAKAVGDVPPGDGGDVPPVESPEDPGNAHTPPGEPGLSLVKMINGADAEADAPVVVEPGSDMDVSFEVTNTGETSLSDVSVSDDVVAADQIQVPEQKRTVDGEMVPFDGSLEPGEVVVFTATVPAPAAGEHHVNVATAEGTPPPGDGGDVPPSVTTPPDEGHADVPALEITKFINGEDANEAPGVAVEPGSDMEITYEVVNSGLVDLTDVRVDDRITTEGDKVVEGIECPATELAAGESMTCSVTIPAPVGVGEQHTNVAKAVGDVPPGDGGDVPPVESPEDPGNAHTPPGEPGLSLVKMINGADAEADAPVVVEPGSDMDVSFEVTNTGETSLSDVSVSDDVVAADQIQVPEQKRTVDGEMVPFDGSLEPGEVVVFTATVPAPAAGEHHVNVATAEGTPPPGDGGDVPPSVTTPPDEGHADVPGLEITKFINGEDANEAPGVAVEPGSDMEITYEVVNSGLVDLTDVRVDDRITTEGDKVVEGIECPATELAAGESMTCSVTIPAPVGVGEQHTNVAKAVGDVPPGDGGDVPPVESPEDPGNAHTPPEGPAPEPTPEPTQPPAEPGQPKPGGPLPNTGGPALAILLGGLALTGAGMAVIRRRR</sequence>
<evidence type="ECO:0000256" key="1">
    <source>
        <dbReference type="SAM" id="MobiDB-lite"/>
    </source>
</evidence>
<protein>
    <recommendedName>
        <fullName evidence="3">DUF7507 domain-containing protein</fullName>
    </recommendedName>
</protein>
<feature type="domain" description="DUF7507" evidence="3">
    <location>
        <begin position="1429"/>
        <end position="1540"/>
    </location>
</feature>
<feature type="domain" description="DUF7507" evidence="3">
    <location>
        <begin position="786"/>
        <end position="888"/>
    </location>
</feature>
<dbReference type="Pfam" id="PF24346">
    <property type="entry name" value="DUF7507"/>
    <property type="match status" value="8"/>
</dbReference>
<dbReference type="InterPro" id="IPR013783">
    <property type="entry name" value="Ig-like_fold"/>
</dbReference>
<feature type="compositionally biased region" description="Pro residues" evidence="1">
    <location>
        <begin position="1684"/>
        <end position="1710"/>
    </location>
</feature>
<feature type="compositionally biased region" description="Low complexity" evidence="1">
    <location>
        <begin position="1657"/>
        <end position="1670"/>
    </location>
</feature>
<dbReference type="EMBL" id="VFOR01000002">
    <property type="protein sequence ID" value="TQL58150.1"/>
    <property type="molecule type" value="Genomic_DNA"/>
</dbReference>
<keyword evidence="2" id="KW-0812">Transmembrane</keyword>
<accession>A0A542ZD20</accession>
<dbReference type="PANTHER" id="PTHR12861">
    <property type="entry name" value="TRANSLOCON-ASSOCIATED PROTEIN, BETA SUBUNIT PRECURSOR TRAP-BETA SIGNAL SEQUENCE RECEPTOR BETA SUBUNIT"/>
    <property type="match status" value="1"/>
</dbReference>
<feature type="domain" description="DUF7507" evidence="3">
    <location>
        <begin position="655"/>
        <end position="766"/>
    </location>
</feature>
<evidence type="ECO:0000313" key="5">
    <source>
        <dbReference type="Proteomes" id="UP000316196"/>
    </source>
</evidence>
<dbReference type="NCBIfam" id="NF038131">
    <property type="entry name" value="choice_anch_K"/>
    <property type="match status" value="1"/>
</dbReference>
<dbReference type="PANTHER" id="PTHR12861:SF3">
    <property type="entry name" value="TRANSLOCON-ASSOCIATED PROTEIN SUBUNIT BETA"/>
    <property type="match status" value="1"/>
</dbReference>
<feature type="domain" description="DUF7507" evidence="3">
    <location>
        <begin position="1302"/>
        <end position="1404"/>
    </location>
</feature>
<feature type="compositionally biased region" description="Low complexity" evidence="1">
    <location>
        <begin position="1400"/>
        <end position="1412"/>
    </location>
</feature>
<evidence type="ECO:0000256" key="2">
    <source>
        <dbReference type="SAM" id="Phobius"/>
    </source>
</evidence>
<dbReference type="Proteomes" id="UP000316196">
    <property type="component" value="Unassembled WGS sequence"/>
</dbReference>
<keyword evidence="2" id="KW-0472">Membrane</keyword>
<feature type="region of interest" description="Disordered" evidence="1">
    <location>
        <begin position="1142"/>
        <end position="1170"/>
    </location>
</feature>
<dbReference type="Gene3D" id="2.60.40.10">
    <property type="entry name" value="Immunoglobulins"/>
    <property type="match status" value="4"/>
</dbReference>
<dbReference type="GO" id="GO:0005975">
    <property type="term" value="P:carbohydrate metabolic process"/>
    <property type="evidence" value="ECO:0007669"/>
    <property type="project" value="UniProtKB-ARBA"/>
</dbReference>
<proteinExistence type="predicted"/>
<feature type="domain" description="DUF7507" evidence="3">
    <location>
        <begin position="1044"/>
        <end position="1146"/>
    </location>
</feature>
<feature type="domain" description="DUF7507" evidence="3">
    <location>
        <begin position="1560"/>
        <end position="1662"/>
    </location>
</feature>
<feature type="domain" description="DUF7507" evidence="3">
    <location>
        <begin position="1171"/>
        <end position="1282"/>
    </location>
</feature>
<feature type="region of interest" description="Disordered" evidence="1">
    <location>
        <begin position="1016"/>
        <end position="1041"/>
    </location>
</feature>
<reference evidence="4 5" key="1">
    <citation type="submission" date="2019-06" db="EMBL/GenBank/DDBJ databases">
        <title>Sequencing the genomes of 1000 actinobacteria strains.</title>
        <authorList>
            <person name="Klenk H.-P."/>
        </authorList>
    </citation>
    <scope>NUCLEOTIDE SEQUENCE [LARGE SCALE GENOMIC DNA]</scope>
    <source>
        <strain evidence="4 5">DSM 8251</strain>
    </source>
</reference>
<feature type="region of interest" description="Disordered" evidence="1">
    <location>
        <begin position="884"/>
        <end position="912"/>
    </location>
</feature>
<organism evidence="4 5">
    <name type="scientific">Propioniferax innocua</name>
    <dbReference type="NCBI Taxonomy" id="1753"/>
    <lineage>
        <taxon>Bacteria</taxon>
        <taxon>Bacillati</taxon>
        <taxon>Actinomycetota</taxon>
        <taxon>Actinomycetes</taxon>
        <taxon>Propionibacteriales</taxon>
        <taxon>Propionibacteriaceae</taxon>
        <taxon>Propioniferax</taxon>
    </lineage>
</organism>
<feature type="compositionally biased region" description="Low complexity" evidence="1">
    <location>
        <begin position="1142"/>
        <end position="1154"/>
    </location>
</feature>
<comment type="caution">
    <text evidence="4">The sequence shown here is derived from an EMBL/GenBank/DDBJ whole genome shotgun (WGS) entry which is preliminary data.</text>
</comment>
<keyword evidence="2" id="KW-1133">Transmembrane helix</keyword>
<feature type="region of interest" description="Disordered" evidence="1">
    <location>
        <begin position="1400"/>
        <end position="1428"/>
    </location>
</feature>
<gene>
    <name evidence="4" type="ORF">FB460_2003</name>
</gene>
<feature type="transmembrane region" description="Helical" evidence="2">
    <location>
        <begin position="1715"/>
        <end position="1736"/>
    </location>
</feature>
<evidence type="ECO:0000259" key="3">
    <source>
        <dbReference type="Pfam" id="PF24346"/>
    </source>
</evidence>